<accession>A0ABW9A919</accession>
<keyword evidence="3 5" id="KW-1133">Transmembrane helix</keyword>
<evidence type="ECO:0000256" key="5">
    <source>
        <dbReference type="SAM" id="Phobius"/>
    </source>
</evidence>
<dbReference type="InterPro" id="IPR036259">
    <property type="entry name" value="MFS_trans_sf"/>
</dbReference>
<gene>
    <name evidence="7" type="ORF">PQR62_13410</name>
</gene>
<feature type="transmembrane region" description="Helical" evidence="5">
    <location>
        <begin position="170"/>
        <end position="188"/>
    </location>
</feature>
<name>A0ABW9A919_9BURK</name>
<dbReference type="PROSITE" id="PS50850">
    <property type="entry name" value="MFS"/>
    <property type="match status" value="1"/>
</dbReference>
<feature type="transmembrane region" description="Helical" evidence="5">
    <location>
        <begin position="52"/>
        <end position="72"/>
    </location>
</feature>
<evidence type="ECO:0000256" key="4">
    <source>
        <dbReference type="ARBA" id="ARBA00023136"/>
    </source>
</evidence>
<feature type="transmembrane region" description="Helical" evidence="5">
    <location>
        <begin position="147"/>
        <end position="164"/>
    </location>
</feature>
<feature type="transmembrane region" description="Helical" evidence="5">
    <location>
        <begin position="105"/>
        <end position="127"/>
    </location>
</feature>
<dbReference type="SUPFAM" id="SSF103473">
    <property type="entry name" value="MFS general substrate transporter"/>
    <property type="match status" value="1"/>
</dbReference>
<evidence type="ECO:0000313" key="8">
    <source>
        <dbReference type="Proteomes" id="UP001629246"/>
    </source>
</evidence>
<feature type="transmembrane region" description="Helical" evidence="5">
    <location>
        <begin position="12"/>
        <end position="32"/>
    </location>
</feature>
<dbReference type="Gene3D" id="1.20.1250.20">
    <property type="entry name" value="MFS general substrate transporter like domains"/>
    <property type="match status" value="2"/>
</dbReference>
<dbReference type="CDD" id="cd17319">
    <property type="entry name" value="MFS_ExuT_GudP_like"/>
    <property type="match status" value="1"/>
</dbReference>
<feature type="transmembrane region" description="Helical" evidence="5">
    <location>
        <begin position="291"/>
        <end position="310"/>
    </location>
</feature>
<keyword evidence="8" id="KW-1185">Reference proteome</keyword>
<comment type="subcellular location">
    <subcellularLocation>
        <location evidence="1">Membrane</location>
        <topology evidence="1">Multi-pass membrane protein</topology>
    </subcellularLocation>
</comment>
<feature type="domain" description="Major facilitator superfamily (MFS) profile" evidence="6">
    <location>
        <begin position="14"/>
        <end position="405"/>
    </location>
</feature>
<feature type="transmembrane region" description="Helical" evidence="5">
    <location>
        <begin position="351"/>
        <end position="375"/>
    </location>
</feature>
<feature type="transmembrane region" description="Helical" evidence="5">
    <location>
        <begin position="316"/>
        <end position="339"/>
    </location>
</feature>
<protein>
    <submittedName>
        <fullName evidence="7">MFS transporter</fullName>
    </submittedName>
</protein>
<evidence type="ECO:0000313" key="7">
    <source>
        <dbReference type="EMBL" id="MFL9925268.1"/>
    </source>
</evidence>
<dbReference type="Pfam" id="PF07690">
    <property type="entry name" value="MFS_1"/>
    <property type="match status" value="1"/>
</dbReference>
<dbReference type="Proteomes" id="UP001629246">
    <property type="component" value="Unassembled WGS sequence"/>
</dbReference>
<dbReference type="EMBL" id="JAQQFM010000005">
    <property type="protein sequence ID" value="MFL9925268.1"/>
    <property type="molecule type" value="Genomic_DNA"/>
</dbReference>
<feature type="transmembrane region" description="Helical" evidence="5">
    <location>
        <begin position="381"/>
        <end position="400"/>
    </location>
</feature>
<reference evidence="7 8" key="1">
    <citation type="journal article" date="2024" name="Chem. Sci.">
        <title>Discovery of megapolipeptins by genome mining of a Burkholderiales bacteria collection.</title>
        <authorList>
            <person name="Paulo B.S."/>
            <person name="Recchia M.J.J."/>
            <person name="Lee S."/>
            <person name="Fergusson C.H."/>
            <person name="Romanowski S.B."/>
            <person name="Hernandez A."/>
            <person name="Krull N."/>
            <person name="Liu D.Y."/>
            <person name="Cavanagh H."/>
            <person name="Bos A."/>
            <person name="Gray C.A."/>
            <person name="Murphy B.T."/>
            <person name="Linington R.G."/>
            <person name="Eustaquio A.S."/>
        </authorList>
    </citation>
    <scope>NUCLEOTIDE SEQUENCE [LARGE SCALE GENOMIC DNA]</scope>
    <source>
        <strain evidence="7 8">RL21-008-BIB-A</strain>
    </source>
</reference>
<dbReference type="PANTHER" id="PTHR11662:SF399">
    <property type="entry name" value="FI19708P1-RELATED"/>
    <property type="match status" value="1"/>
</dbReference>
<comment type="caution">
    <text evidence="7">The sequence shown here is derived from an EMBL/GenBank/DDBJ whole genome shotgun (WGS) entry which is preliminary data.</text>
</comment>
<evidence type="ECO:0000259" key="6">
    <source>
        <dbReference type="PROSITE" id="PS50850"/>
    </source>
</evidence>
<organism evidence="7 8">
    <name type="scientific">Herbaspirillum lusitanum</name>
    <dbReference type="NCBI Taxonomy" id="213312"/>
    <lineage>
        <taxon>Bacteria</taxon>
        <taxon>Pseudomonadati</taxon>
        <taxon>Pseudomonadota</taxon>
        <taxon>Betaproteobacteria</taxon>
        <taxon>Burkholderiales</taxon>
        <taxon>Oxalobacteraceae</taxon>
        <taxon>Herbaspirillum</taxon>
    </lineage>
</organism>
<evidence type="ECO:0000256" key="3">
    <source>
        <dbReference type="ARBA" id="ARBA00022989"/>
    </source>
</evidence>
<feature type="transmembrane region" description="Helical" evidence="5">
    <location>
        <begin position="256"/>
        <end position="279"/>
    </location>
</feature>
<evidence type="ECO:0000256" key="2">
    <source>
        <dbReference type="ARBA" id="ARBA00022692"/>
    </source>
</evidence>
<dbReference type="RefSeq" id="WP_408158443.1">
    <property type="nucleotide sequence ID" value="NZ_JAQQFM010000005.1"/>
</dbReference>
<dbReference type="InterPro" id="IPR020846">
    <property type="entry name" value="MFS_dom"/>
</dbReference>
<dbReference type="InterPro" id="IPR050382">
    <property type="entry name" value="MFS_Na/Anion_cotransporter"/>
</dbReference>
<feature type="transmembrane region" description="Helical" evidence="5">
    <location>
        <begin position="79"/>
        <end position="99"/>
    </location>
</feature>
<dbReference type="InterPro" id="IPR011701">
    <property type="entry name" value="MFS"/>
</dbReference>
<evidence type="ECO:0000256" key="1">
    <source>
        <dbReference type="ARBA" id="ARBA00004141"/>
    </source>
</evidence>
<feature type="transmembrane region" description="Helical" evidence="5">
    <location>
        <begin position="216"/>
        <end position="236"/>
    </location>
</feature>
<dbReference type="PANTHER" id="PTHR11662">
    <property type="entry name" value="SOLUTE CARRIER FAMILY 17"/>
    <property type="match status" value="1"/>
</dbReference>
<sequence length="412" mass="44974">MQAAVENSKYKYAVLALLYLGWCVSYIDRAAITFAATHIASEFSLKPSELGILLSSFFLGYSLLQLPGGWLADRFGSRPVIVISILLWSLFTGITGMAWSITSLVVIRFVFGLGEGAFPAASVKGVAETFSKEERPKMSSLLMSSNYVGSMLAPILIAPMIIAFGWRNVFHYIGIVGVVFAVVYWFVVKPIRQTRNSGNAAADAEKKAINKQAFRALLKTPLMWQIVAVWFGLSIVNKGLDSWMPTYLMTQRGLNLKSVGMLLPLPYVLAGIATAIGGWVMMRFFDGRERVLLIGSSILTAIFIYCMYTADSVAALITYQCIAYFFKSFVLATCIALPTKMLPANLIGTSIGMVNLGGQSAGFISPLVIGFLVSAFNNYDYAFGFLIAAACFSVLVSLFIRTMKSSAYAQHA</sequence>
<keyword evidence="2 5" id="KW-0812">Transmembrane</keyword>
<proteinExistence type="predicted"/>
<keyword evidence="4 5" id="KW-0472">Membrane</keyword>